<dbReference type="Proteomes" id="UP001366503">
    <property type="component" value="Unassembled WGS sequence"/>
</dbReference>
<evidence type="ECO:0000313" key="1">
    <source>
        <dbReference type="EMBL" id="MEI9402326.1"/>
    </source>
</evidence>
<protein>
    <submittedName>
        <fullName evidence="1">Uncharacterized protein</fullName>
    </submittedName>
</protein>
<comment type="caution">
    <text evidence="1">The sequence shown here is derived from an EMBL/GenBank/DDBJ whole genome shotgun (WGS) entry which is preliminary data.</text>
</comment>
<name>A0ABU8KAX5_9HYPH</name>
<proteinExistence type="predicted"/>
<gene>
    <name evidence="1" type="ORF">O7A05_09130</name>
</gene>
<organism evidence="1 2">
    <name type="scientific">Mesorhizobium argentiipisi</name>
    <dbReference type="NCBI Taxonomy" id="3015175"/>
    <lineage>
        <taxon>Bacteria</taxon>
        <taxon>Pseudomonadati</taxon>
        <taxon>Pseudomonadota</taxon>
        <taxon>Alphaproteobacteria</taxon>
        <taxon>Hyphomicrobiales</taxon>
        <taxon>Phyllobacteriaceae</taxon>
        <taxon>Mesorhizobium</taxon>
    </lineage>
</organism>
<evidence type="ECO:0000313" key="2">
    <source>
        <dbReference type="Proteomes" id="UP001366503"/>
    </source>
</evidence>
<reference evidence="1 2" key="1">
    <citation type="submission" date="2022-12" db="EMBL/GenBank/DDBJ databases">
        <authorList>
            <person name="Muema E."/>
        </authorList>
    </citation>
    <scope>NUCLEOTIDE SEQUENCE [LARGE SCALE GENOMIC DNA]</scope>
    <source>
        <strain evidence="2">1330</strain>
    </source>
</reference>
<accession>A0ABU8KAX5</accession>
<keyword evidence="2" id="KW-1185">Reference proteome</keyword>
<dbReference type="RefSeq" id="WP_337092662.1">
    <property type="nucleotide sequence ID" value="NZ_JAPYKO010000004.1"/>
</dbReference>
<sequence>MANPTFRRVVRLWDDATKSVVTREIEINIDVDSLAVALAKKAIKNKSKKSKLVAGDITGALV</sequence>
<dbReference type="EMBL" id="JAPYKO010000004">
    <property type="protein sequence ID" value="MEI9402326.1"/>
    <property type="molecule type" value="Genomic_DNA"/>
</dbReference>